<dbReference type="InterPro" id="IPR052946">
    <property type="entry name" value="Alkaline_pH_Ca-Antiporter"/>
</dbReference>
<dbReference type="AlphaFoldDB" id="A0A9N8MFN9"/>
<sequence>MYFRKTMKLKEILHYTYIFPALAVLYYFTGLMGAGTVSDIVAGILLTGSVLSAVHHAEVVAHKVGEPYGTIILALCITIIEVALIISLMVAGGDQALTLARDTVFAAVMIILNGIIGICILVGGVKYFEQYFARTSATTYLISIVSILVITLILPNFTSSVNGPYYNNAQLIFVSIACLVIYGVFLMVQTVRHRSYFVPQDDDTETHYIPTNTQTLVSFLFLVVCLVIVVLLAKGLSGTIEDVVQSMGAPKSLVGVIIAGVVLLPEGVAAIRAARNNKIQSSLNLALGSALASIGLTIPAISAVSIMYDIPLVLGLDKKDIILLSLSVFIVMLSLSRGKTNVLYGTVLLVNLAAYIFTVIVP</sequence>
<accession>A0A9N8MFN9</accession>
<evidence type="ECO:0000256" key="2">
    <source>
        <dbReference type="ARBA" id="ARBA00022692"/>
    </source>
</evidence>
<dbReference type="Proteomes" id="UP000662618">
    <property type="component" value="Unassembled WGS sequence"/>
</dbReference>
<feature type="transmembrane region" description="Helical" evidence="5">
    <location>
        <begin position="12"/>
        <end position="28"/>
    </location>
</feature>
<dbReference type="EMBL" id="CAJIMS010000001">
    <property type="protein sequence ID" value="CAD7805227.1"/>
    <property type="molecule type" value="Genomic_DNA"/>
</dbReference>
<feature type="domain" description="Sodium/calcium exchanger membrane region" evidence="6">
    <location>
        <begin position="40"/>
        <end position="190"/>
    </location>
</feature>
<dbReference type="GO" id="GO:0015385">
    <property type="term" value="F:sodium:proton antiporter activity"/>
    <property type="evidence" value="ECO:0007669"/>
    <property type="project" value="TreeGrafter"/>
</dbReference>
<reference evidence="7" key="1">
    <citation type="submission" date="2020-12" db="EMBL/GenBank/DDBJ databases">
        <authorList>
            <person name="Rodrigo-Torres L."/>
            <person name="Arahal R. D."/>
            <person name="Lucena T."/>
        </authorList>
    </citation>
    <scope>NUCLEOTIDE SEQUENCE</scope>
    <source>
        <strain evidence="7">CECT 9390</strain>
    </source>
</reference>
<evidence type="ECO:0000313" key="8">
    <source>
        <dbReference type="Proteomes" id="UP000662618"/>
    </source>
</evidence>
<dbReference type="Pfam" id="PF01699">
    <property type="entry name" value="Na_Ca_ex"/>
    <property type="match status" value="2"/>
</dbReference>
<name>A0A9N8MFN9_9FLAO</name>
<feature type="transmembrane region" description="Helical" evidence="5">
    <location>
        <begin position="216"/>
        <end position="233"/>
    </location>
</feature>
<dbReference type="GO" id="GO:0015386">
    <property type="term" value="F:potassium:proton antiporter activity"/>
    <property type="evidence" value="ECO:0007669"/>
    <property type="project" value="TreeGrafter"/>
</dbReference>
<evidence type="ECO:0000259" key="6">
    <source>
        <dbReference type="Pfam" id="PF01699"/>
    </source>
</evidence>
<keyword evidence="4 5" id="KW-0472">Membrane</keyword>
<organism evidence="7 8">
    <name type="scientific">Chryseobacterium aquaeductus</name>
    <dbReference type="NCBI Taxonomy" id="2675056"/>
    <lineage>
        <taxon>Bacteria</taxon>
        <taxon>Pseudomonadati</taxon>
        <taxon>Bacteroidota</taxon>
        <taxon>Flavobacteriia</taxon>
        <taxon>Flavobacteriales</taxon>
        <taxon>Weeksellaceae</taxon>
        <taxon>Chryseobacterium group</taxon>
        <taxon>Chryseobacterium</taxon>
    </lineage>
</organism>
<keyword evidence="2 5" id="KW-0812">Transmembrane</keyword>
<evidence type="ECO:0000313" key="7">
    <source>
        <dbReference type="EMBL" id="CAD7805227.1"/>
    </source>
</evidence>
<evidence type="ECO:0000256" key="1">
    <source>
        <dbReference type="ARBA" id="ARBA00004141"/>
    </source>
</evidence>
<feature type="domain" description="Sodium/calcium exchanger membrane region" evidence="6">
    <location>
        <begin position="218"/>
        <end position="360"/>
    </location>
</feature>
<feature type="transmembrane region" description="Helical" evidence="5">
    <location>
        <begin position="40"/>
        <end position="59"/>
    </location>
</feature>
<dbReference type="Gene3D" id="1.20.1420.30">
    <property type="entry name" value="NCX, central ion-binding region"/>
    <property type="match status" value="1"/>
</dbReference>
<protein>
    <submittedName>
        <fullName evidence="7">Sodium-potassium/proton antiporter ChaA</fullName>
    </submittedName>
</protein>
<gene>
    <name evidence="7" type="primary">chaA</name>
    <name evidence="7" type="ORF">CHRY9390_01336</name>
</gene>
<evidence type="ECO:0000256" key="4">
    <source>
        <dbReference type="ARBA" id="ARBA00023136"/>
    </source>
</evidence>
<comment type="caution">
    <text evidence="7">The sequence shown here is derived from an EMBL/GenBank/DDBJ whole genome shotgun (WGS) entry which is preliminary data.</text>
</comment>
<feature type="transmembrane region" description="Helical" evidence="5">
    <location>
        <begin position="320"/>
        <end position="335"/>
    </location>
</feature>
<feature type="transmembrane region" description="Helical" evidence="5">
    <location>
        <begin position="169"/>
        <end position="188"/>
    </location>
</feature>
<evidence type="ECO:0000256" key="5">
    <source>
        <dbReference type="SAM" id="Phobius"/>
    </source>
</evidence>
<keyword evidence="3 5" id="KW-1133">Transmembrane helix</keyword>
<feature type="transmembrane region" description="Helical" evidence="5">
    <location>
        <begin position="253"/>
        <end position="271"/>
    </location>
</feature>
<dbReference type="InterPro" id="IPR044880">
    <property type="entry name" value="NCX_ion-bd_dom_sf"/>
</dbReference>
<feature type="transmembrane region" description="Helical" evidence="5">
    <location>
        <begin position="71"/>
        <end position="92"/>
    </location>
</feature>
<feature type="transmembrane region" description="Helical" evidence="5">
    <location>
        <begin position="283"/>
        <end position="308"/>
    </location>
</feature>
<dbReference type="InterPro" id="IPR004837">
    <property type="entry name" value="NaCa_Exmemb"/>
</dbReference>
<dbReference type="PANTHER" id="PTHR37958">
    <property type="entry name" value="SODIUM-POTASSIUM/PROTON ANTIPORTER CHAA"/>
    <property type="match status" value="1"/>
</dbReference>
<dbReference type="GO" id="GO:0005886">
    <property type="term" value="C:plasma membrane"/>
    <property type="evidence" value="ECO:0007669"/>
    <property type="project" value="TreeGrafter"/>
</dbReference>
<feature type="transmembrane region" description="Helical" evidence="5">
    <location>
        <begin position="104"/>
        <end position="125"/>
    </location>
</feature>
<keyword evidence="8" id="KW-1185">Reference proteome</keyword>
<feature type="transmembrane region" description="Helical" evidence="5">
    <location>
        <begin position="342"/>
        <end position="361"/>
    </location>
</feature>
<proteinExistence type="predicted"/>
<comment type="subcellular location">
    <subcellularLocation>
        <location evidence="1">Membrane</location>
        <topology evidence="1">Multi-pass membrane protein</topology>
    </subcellularLocation>
</comment>
<evidence type="ECO:0000256" key="3">
    <source>
        <dbReference type="ARBA" id="ARBA00022989"/>
    </source>
</evidence>
<dbReference type="PANTHER" id="PTHR37958:SF1">
    <property type="entry name" value="SODIUM-POTASSIUM_PROTON ANTIPORTER CHAA"/>
    <property type="match status" value="1"/>
</dbReference>
<feature type="transmembrane region" description="Helical" evidence="5">
    <location>
        <begin position="137"/>
        <end position="157"/>
    </location>
</feature>